<dbReference type="InterPro" id="IPR051738">
    <property type="entry name" value="SAF_Modulators"/>
</dbReference>
<proteinExistence type="predicted"/>
<reference evidence="7 8" key="1">
    <citation type="journal article" date="2024" name="BMC Genomics">
        <title>De novo assembly and annotation of Popillia japonica's genome with initial clues to its potential as an invasive pest.</title>
        <authorList>
            <person name="Cucini C."/>
            <person name="Boschi S."/>
            <person name="Funari R."/>
            <person name="Cardaioli E."/>
            <person name="Iannotti N."/>
            <person name="Marturano G."/>
            <person name="Paoli F."/>
            <person name="Bruttini M."/>
            <person name="Carapelli A."/>
            <person name="Frati F."/>
            <person name="Nardi F."/>
        </authorList>
    </citation>
    <scope>NUCLEOTIDE SEQUENCE [LARGE SCALE GENOMIC DNA]</scope>
    <source>
        <strain evidence="7">DMR45628</strain>
    </source>
</reference>
<keyword evidence="3" id="KW-0539">Nucleus</keyword>
<evidence type="ECO:0000256" key="2">
    <source>
        <dbReference type="ARBA" id="ARBA00022884"/>
    </source>
</evidence>
<dbReference type="GO" id="GO:0050684">
    <property type="term" value="P:regulation of mRNA processing"/>
    <property type="evidence" value="ECO:0007669"/>
    <property type="project" value="TreeGrafter"/>
</dbReference>
<feature type="compositionally biased region" description="Basic and acidic residues" evidence="5">
    <location>
        <begin position="575"/>
        <end position="604"/>
    </location>
</feature>
<dbReference type="InterPro" id="IPR012677">
    <property type="entry name" value="Nucleotide-bd_a/b_plait_sf"/>
</dbReference>
<dbReference type="Pfam" id="PF00076">
    <property type="entry name" value="RRM_1"/>
    <property type="match status" value="1"/>
</dbReference>
<feature type="compositionally biased region" description="Basic and acidic residues" evidence="5">
    <location>
        <begin position="508"/>
        <end position="523"/>
    </location>
</feature>
<protein>
    <submittedName>
        <fullName evidence="7">RNA recognition motif</fullName>
    </submittedName>
</protein>
<dbReference type="InterPro" id="IPR035979">
    <property type="entry name" value="RBD_domain_sf"/>
</dbReference>
<accession>A0AAW1KY92</accession>
<organism evidence="7 8">
    <name type="scientific">Popillia japonica</name>
    <name type="common">Japanese beetle</name>
    <dbReference type="NCBI Taxonomy" id="7064"/>
    <lineage>
        <taxon>Eukaryota</taxon>
        <taxon>Metazoa</taxon>
        <taxon>Ecdysozoa</taxon>
        <taxon>Arthropoda</taxon>
        <taxon>Hexapoda</taxon>
        <taxon>Insecta</taxon>
        <taxon>Pterygota</taxon>
        <taxon>Neoptera</taxon>
        <taxon>Endopterygota</taxon>
        <taxon>Coleoptera</taxon>
        <taxon>Polyphaga</taxon>
        <taxon>Scarabaeiformia</taxon>
        <taxon>Scarabaeidae</taxon>
        <taxon>Rutelinae</taxon>
        <taxon>Popillia</taxon>
    </lineage>
</organism>
<feature type="compositionally biased region" description="Basic and acidic residues" evidence="5">
    <location>
        <begin position="357"/>
        <end position="375"/>
    </location>
</feature>
<dbReference type="GO" id="GO:0003723">
    <property type="term" value="F:RNA binding"/>
    <property type="evidence" value="ECO:0007669"/>
    <property type="project" value="UniProtKB-UniRule"/>
</dbReference>
<dbReference type="PANTHER" id="PTHR15683:SF8">
    <property type="entry name" value="SCAFFOLD ATTACHMENT FACTOR B, ISOFORM B"/>
    <property type="match status" value="1"/>
</dbReference>
<evidence type="ECO:0000256" key="5">
    <source>
        <dbReference type="SAM" id="MobiDB-lite"/>
    </source>
</evidence>
<dbReference type="GO" id="GO:0043565">
    <property type="term" value="F:sequence-specific DNA binding"/>
    <property type="evidence" value="ECO:0007669"/>
    <property type="project" value="TreeGrafter"/>
</dbReference>
<dbReference type="SUPFAM" id="SSF54928">
    <property type="entry name" value="RNA-binding domain, RBD"/>
    <property type="match status" value="1"/>
</dbReference>
<evidence type="ECO:0000259" key="6">
    <source>
        <dbReference type="PROSITE" id="PS50102"/>
    </source>
</evidence>
<feature type="region of interest" description="Disordered" evidence="5">
    <location>
        <begin position="493"/>
        <end position="523"/>
    </location>
</feature>
<gene>
    <name evidence="7" type="ORF">QE152_g19087</name>
</gene>
<dbReference type="Proteomes" id="UP001458880">
    <property type="component" value="Unassembled WGS sequence"/>
</dbReference>
<evidence type="ECO:0000256" key="3">
    <source>
        <dbReference type="ARBA" id="ARBA00023242"/>
    </source>
</evidence>
<keyword evidence="8" id="KW-1185">Reference proteome</keyword>
<feature type="compositionally biased region" description="Basic and acidic residues" evidence="5">
    <location>
        <begin position="385"/>
        <end position="396"/>
    </location>
</feature>
<dbReference type="GO" id="GO:0006357">
    <property type="term" value="P:regulation of transcription by RNA polymerase II"/>
    <property type="evidence" value="ECO:0007669"/>
    <property type="project" value="TreeGrafter"/>
</dbReference>
<feature type="region of interest" description="Disordered" evidence="5">
    <location>
        <begin position="328"/>
        <end position="396"/>
    </location>
</feature>
<evidence type="ECO:0000313" key="8">
    <source>
        <dbReference type="Proteomes" id="UP001458880"/>
    </source>
</evidence>
<dbReference type="PROSITE" id="PS50102">
    <property type="entry name" value="RRM"/>
    <property type="match status" value="1"/>
</dbReference>
<dbReference type="EMBL" id="JASPKY010000177">
    <property type="protein sequence ID" value="KAK9727586.1"/>
    <property type="molecule type" value="Genomic_DNA"/>
</dbReference>
<dbReference type="AlphaFoldDB" id="A0AAW1KY92"/>
<keyword evidence="2 4" id="KW-0694">RNA-binding</keyword>
<feature type="region of interest" description="Disordered" evidence="5">
    <location>
        <begin position="418"/>
        <end position="452"/>
    </location>
</feature>
<dbReference type="SMART" id="SM00360">
    <property type="entry name" value="RRM"/>
    <property type="match status" value="1"/>
</dbReference>
<feature type="compositionally biased region" description="Basic and acidic residues" evidence="5">
    <location>
        <begin position="328"/>
        <end position="348"/>
    </location>
</feature>
<dbReference type="Gene3D" id="3.30.70.330">
    <property type="match status" value="1"/>
</dbReference>
<dbReference type="PANTHER" id="PTHR15683">
    <property type="entry name" value="SCAFFOLD ATTACHMENT FACTOR B-RELATED"/>
    <property type="match status" value="1"/>
</dbReference>
<evidence type="ECO:0000256" key="4">
    <source>
        <dbReference type="PROSITE-ProRule" id="PRU00176"/>
    </source>
</evidence>
<feature type="domain" description="RRM" evidence="6">
    <location>
        <begin position="255"/>
        <end position="329"/>
    </location>
</feature>
<evidence type="ECO:0000313" key="7">
    <source>
        <dbReference type="EMBL" id="KAK9727586.1"/>
    </source>
</evidence>
<dbReference type="GO" id="GO:0005634">
    <property type="term" value="C:nucleus"/>
    <property type="evidence" value="ECO:0007669"/>
    <property type="project" value="UniProtKB-SubCell"/>
</dbReference>
<name>A0AAW1KY92_POPJA</name>
<comment type="subcellular location">
    <subcellularLocation>
        <location evidence="1">Nucleus</location>
    </subcellularLocation>
</comment>
<evidence type="ECO:0000256" key="1">
    <source>
        <dbReference type="ARBA" id="ARBA00004123"/>
    </source>
</evidence>
<comment type="caution">
    <text evidence="7">The sequence shown here is derived from an EMBL/GenBank/DDBJ whole genome shotgun (WGS) entry which is preliminary data.</text>
</comment>
<dbReference type="InterPro" id="IPR000504">
    <property type="entry name" value="RRM_dom"/>
</dbReference>
<feature type="region of interest" description="Disordered" evidence="5">
    <location>
        <begin position="558"/>
        <end position="619"/>
    </location>
</feature>
<sequence length="705" mass="83347">MIRLAMENNDSQNRIDPDDTLVFNEKRIFSSTLVEEPADQSLIEIKKNIPLVDLDEEITRSFVAESTGVIHIKTETISKAAVSSSPKDKGMDNVKGKASLGATGNGDLKLDIKKEDDVLQKNDSTIADVYLQLDVTDNLDTYLERERVRKLKLSEEVKIERDGTSKKKNDEEHNTEEPHNVIDIKVTTPEVKLPNKDSNTNKIQVDNSTEVANNVDDKSKIQLITTKTTDVEIRSDKTHSVKIEENETDRKDRNRFLWVTNVNKSTKATDLKMHLAAFGSIQLAKIVTDGKECFGYVVMESHEDVVNCMKNLQNSMFEGKQIVLSDKIPEKKRNEKSVEGAKDKEARKAEKRKNRSKSSESKDTRSIKSENKRTPPSDPLTLRVLDSKQKGYSEERRRVEELERKRFVRDRLSAERREFERKRREMEREREREKERQREREREREMRRRENERQKLIEMKLEKERKKLEYERKMIEREKMELLRYKRKLFKEKENESVHDEHKRRHSPDKYDRKKFNKIDDHSPKLSSVDIAKEYWKNDNIKSTHDLYKKSKQEVCIPSPPILSNNYHAAPEAPRSTERDRQWYDRKEFDNRAKSFGRKPEDNRNYNTANERPLYQERSFPKEQYKHKEYSAIQQHNSWSGGYSDATYKEQNIPVLRSEIPRTIHQPRHQTYQEGSYVVPSQDYYAASGYRRVNEYYNRPSDRKY</sequence>